<dbReference type="Gene3D" id="1.10.287.1080">
    <property type="entry name" value="MazG-like"/>
    <property type="match status" value="1"/>
</dbReference>
<dbReference type="EMBL" id="CP041692">
    <property type="protein sequence ID" value="QDP98285.1"/>
    <property type="molecule type" value="Genomic_DNA"/>
</dbReference>
<protein>
    <recommendedName>
        <fullName evidence="1">NTP pyrophosphohydrolase MazG-like domain-containing protein</fullName>
    </recommendedName>
</protein>
<dbReference type="PIRSF" id="PIRSF006639">
    <property type="entry name" value="UCP006639_pph"/>
    <property type="match status" value="1"/>
</dbReference>
<dbReference type="PANTHER" id="PTHR46523">
    <property type="entry name" value="DCTP PYROPHOSPHATASE 1"/>
    <property type="match status" value="1"/>
</dbReference>
<evidence type="ECO:0000313" key="3">
    <source>
        <dbReference type="Proteomes" id="UP000319263"/>
    </source>
</evidence>
<dbReference type="CDD" id="cd11541">
    <property type="entry name" value="NTP-PPase_u4"/>
    <property type="match status" value="1"/>
</dbReference>
<dbReference type="Pfam" id="PF03819">
    <property type="entry name" value="MazG"/>
    <property type="match status" value="1"/>
</dbReference>
<evidence type="ECO:0000259" key="1">
    <source>
        <dbReference type="Pfam" id="PF03819"/>
    </source>
</evidence>
<gene>
    <name evidence="2" type="ORF">FOE78_22375</name>
</gene>
<sequence length="109" mass="12155">MNCDDYQRAALRTARDRDAPDEFMHLVLGLVGEAGEIAEKVKKLVRDKNSDLAQLDRDDMAAELGDVLWYAAVLANYLDLSLDDIAERNIAKLADRQRRAVLGGSGDHR</sequence>
<dbReference type="InterPro" id="IPR011379">
    <property type="entry name" value="MazG-related_GP37"/>
</dbReference>
<dbReference type="InterPro" id="IPR004518">
    <property type="entry name" value="MazG-like_dom"/>
</dbReference>
<dbReference type="AlphaFoldDB" id="A0A516Q4H4"/>
<dbReference type="InterPro" id="IPR052555">
    <property type="entry name" value="dCTP_Pyrophosphatase"/>
</dbReference>
<proteinExistence type="predicted"/>
<dbReference type="RefSeq" id="WP_143988226.1">
    <property type="nucleotide sequence ID" value="NZ_CP041692.1"/>
</dbReference>
<keyword evidence="3" id="KW-1185">Reference proteome</keyword>
<dbReference type="SUPFAM" id="SSF101386">
    <property type="entry name" value="all-alpha NTP pyrophosphatases"/>
    <property type="match status" value="1"/>
</dbReference>
<accession>A0A516Q4H4</accession>
<evidence type="ECO:0000313" key="2">
    <source>
        <dbReference type="EMBL" id="QDP98285.1"/>
    </source>
</evidence>
<feature type="domain" description="NTP pyrophosphohydrolase MazG-like" evidence="1">
    <location>
        <begin position="26"/>
        <end position="98"/>
    </location>
</feature>
<dbReference type="OrthoDB" id="5953925at2"/>
<reference evidence="2 3" key="1">
    <citation type="submission" date="2019-07" db="EMBL/GenBank/DDBJ databases">
        <title>Microlunatus dokdonensis sp. nov. isolated from the rhizospheric soil of the wild plant Elymus tsukushiensis.</title>
        <authorList>
            <person name="Ghim S.-Y."/>
            <person name="Hwang Y.-J."/>
            <person name="Son J.-S."/>
            <person name="Shin J.-H."/>
        </authorList>
    </citation>
    <scope>NUCLEOTIDE SEQUENCE [LARGE SCALE GENOMIC DNA]</scope>
    <source>
        <strain evidence="2 3">KUDC0627</strain>
    </source>
</reference>
<dbReference type="KEGG" id="mik:FOE78_22375"/>
<name>A0A516Q4H4_9ACTN</name>
<dbReference type="Proteomes" id="UP000319263">
    <property type="component" value="Chromosome"/>
</dbReference>
<dbReference type="PANTHER" id="PTHR46523:SF1">
    <property type="entry name" value="DCTP PYROPHOSPHATASE 1"/>
    <property type="match status" value="1"/>
</dbReference>
<organism evidence="2 3">
    <name type="scientific">Microlunatus elymi</name>
    <dbReference type="NCBI Taxonomy" id="2596828"/>
    <lineage>
        <taxon>Bacteria</taxon>
        <taxon>Bacillati</taxon>
        <taxon>Actinomycetota</taxon>
        <taxon>Actinomycetes</taxon>
        <taxon>Propionibacteriales</taxon>
        <taxon>Propionibacteriaceae</taxon>
        <taxon>Microlunatus</taxon>
    </lineage>
</organism>